<keyword evidence="4" id="KW-0963">Cytoplasm</keyword>
<keyword evidence="6" id="KW-0653">Protein transport</keyword>
<evidence type="ECO:0000256" key="8">
    <source>
        <dbReference type="ARBA" id="ARBA00023212"/>
    </source>
</evidence>
<dbReference type="PANTHER" id="PTHR44390:SF1">
    <property type="entry name" value="CENTROSOMAL PROTEIN OF 41 KDA"/>
    <property type="match status" value="1"/>
</dbReference>
<evidence type="ECO:0000313" key="13">
    <source>
        <dbReference type="EMBL" id="CAD9208794.1"/>
    </source>
</evidence>
<dbReference type="PROSITE" id="PS50206">
    <property type="entry name" value="RHODANESE_3"/>
    <property type="match status" value="1"/>
</dbReference>
<dbReference type="InterPro" id="IPR036873">
    <property type="entry name" value="Rhodanese-like_dom_sf"/>
</dbReference>
<evidence type="ECO:0000256" key="2">
    <source>
        <dbReference type="ARBA" id="ARBA00004300"/>
    </source>
</evidence>
<dbReference type="Gene3D" id="3.40.250.10">
    <property type="entry name" value="Rhodanese-like domain"/>
    <property type="match status" value="1"/>
</dbReference>
<keyword evidence="8" id="KW-0206">Cytoskeleton</keyword>
<keyword evidence="5" id="KW-0970">Cilium biogenesis/degradation</keyword>
<dbReference type="GO" id="GO:0015031">
    <property type="term" value="P:protein transport"/>
    <property type="evidence" value="ECO:0007669"/>
    <property type="project" value="UniProtKB-KW"/>
</dbReference>
<evidence type="ECO:0000256" key="4">
    <source>
        <dbReference type="ARBA" id="ARBA00022490"/>
    </source>
</evidence>
<keyword evidence="3" id="KW-0813">Transport</keyword>
<dbReference type="InterPro" id="IPR001763">
    <property type="entry name" value="Rhodanese-like_dom"/>
</dbReference>
<feature type="domain" description="Rhodanese" evidence="12">
    <location>
        <begin position="74"/>
        <end position="173"/>
    </location>
</feature>
<proteinExistence type="inferred from homology"/>
<dbReference type="EMBL" id="HBGG01021197">
    <property type="protein sequence ID" value="CAD9208794.1"/>
    <property type="molecule type" value="Transcribed_RNA"/>
</dbReference>
<dbReference type="InterPro" id="IPR051889">
    <property type="entry name" value="CEP41"/>
</dbReference>
<dbReference type="GO" id="GO:0036064">
    <property type="term" value="C:ciliary basal body"/>
    <property type="evidence" value="ECO:0007669"/>
    <property type="project" value="TreeGrafter"/>
</dbReference>
<name>A0A7S1STP7_9CHLO</name>
<feature type="compositionally biased region" description="Polar residues" evidence="11">
    <location>
        <begin position="195"/>
        <end position="204"/>
    </location>
</feature>
<keyword evidence="7" id="KW-0969">Cilium</keyword>
<evidence type="ECO:0000256" key="1">
    <source>
        <dbReference type="ARBA" id="ARBA00004120"/>
    </source>
</evidence>
<dbReference type="SMART" id="SM00450">
    <property type="entry name" value="RHOD"/>
    <property type="match status" value="1"/>
</dbReference>
<sequence>MPLSAQPIGGKDSLNKRVPKSTKYDKVKGVVNSGFNMKKLEDKFDGRLANIRFRRDENVRRIKIRELEEILRTESVDVLLLDLRDEDDYAQMHIRGAKNYPARMLSRAMNPFTPAILEQSNREAENKIIVIYDSDERKAIVSGNLFFEKGVDNAFMLAAGLMEVSKQIPWMMDGDNIPPEIMQAEPDDFVRPGTAASSMASYQTDAPKRGTGPATVHPPLGARQSSGRAWR</sequence>
<evidence type="ECO:0000256" key="3">
    <source>
        <dbReference type="ARBA" id="ARBA00022448"/>
    </source>
</evidence>
<gene>
    <name evidence="13" type="ORF">TCHU04912_LOCUS11032</name>
</gene>
<evidence type="ECO:0000256" key="5">
    <source>
        <dbReference type="ARBA" id="ARBA00022794"/>
    </source>
</evidence>
<organism evidence="13">
    <name type="scientific">Tetraselmis chuii</name>
    <dbReference type="NCBI Taxonomy" id="63592"/>
    <lineage>
        <taxon>Eukaryota</taxon>
        <taxon>Viridiplantae</taxon>
        <taxon>Chlorophyta</taxon>
        <taxon>core chlorophytes</taxon>
        <taxon>Chlorodendrophyceae</taxon>
        <taxon>Chlorodendrales</taxon>
        <taxon>Chlorodendraceae</taxon>
        <taxon>Tetraselmis</taxon>
    </lineage>
</organism>
<evidence type="ECO:0000256" key="11">
    <source>
        <dbReference type="SAM" id="MobiDB-lite"/>
    </source>
</evidence>
<dbReference type="SUPFAM" id="SSF52821">
    <property type="entry name" value="Rhodanese/Cell cycle control phosphatase"/>
    <property type="match status" value="1"/>
</dbReference>
<dbReference type="PANTHER" id="PTHR44390">
    <property type="entry name" value="CENTROSOMAL PROTEIN OF 41 KDA"/>
    <property type="match status" value="1"/>
</dbReference>
<evidence type="ECO:0000256" key="6">
    <source>
        <dbReference type="ARBA" id="ARBA00022927"/>
    </source>
</evidence>
<evidence type="ECO:0000259" key="12">
    <source>
        <dbReference type="PROSITE" id="PS50206"/>
    </source>
</evidence>
<dbReference type="AlphaFoldDB" id="A0A7S1STP7"/>
<dbReference type="GO" id="GO:0060271">
    <property type="term" value="P:cilium assembly"/>
    <property type="evidence" value="ECO:0007669"/>
    <property type="project" value="TreeGrafter"/>
</dbReference>
<evidence type="ECO:0000256" key="7">
    <source>
        <dbReference type="ARBA" id="ARBA00023069"/>
    </source>
</evidence>
<comment type="subcellular location">
    <subcellularLocation>
        <location evidence="1">Cytoplasm</location>
        <location evidence="1">Cytoskeleton</location>
        <location evidence="1">Cilium basal body</location>
    </subcellularLocation>
    <subcellularLocation>
        <location evidence="2">Cytoplasm</location>
        <location evidence="2">Cytoskeleton</location>
        <location evidence="2">Microtubule organizing center</location>
        <location evidence="2">Centrosome</location>
    </subcellularLocation>
</comment>
<protein>
    <recommendedName>
        <fullName evidence="12">Rhodanese domain-containing protein</fullName>
    </recommendedName>
</protein>
<accession>A0A7S1STP7</accession>
<keyword evidence="9" id="KW-0966">Cell projection</keyword>
<dbReference type="Pfam" id="PF00581">
    <property type="entry name" value="Rhodanese"/>
    <property type="match status" value="1"/>
</dbReference>
<evidence type="ECO:0000256" key="10">
    <source>
        <dbReference type="ARBA" id="ARBA00038465"/>
    </source>
</evidence>
<feature type="region of interest" description="Disordered" evidence="11">
    <location>
        <begin position="187"/>
        <end position="231"/>
    </location>
</feature>
<reference evidence="13" key="1">
    <citation type="submission" date="2021-01" db="EMBL/GenBank/DDBJ databases">
        <authorList>
            <person name="Corre E."/>
            <person name="Pelletier E."/>
            <person name="Niang G."/>
            <person name="Scheremetjew M."/>
            <person name="Finn R."/>
            <person name="Kale V."/>
            <person name="Holt S."/>
            <person name="Cochrane G."/>
            <person name="Meng A."/>
            <person name="Brown T."/>
            <person name="Cohen L."/>
        </authorList>
    </citation>
    <scope>NUCLEOTIDE SEQUENCE</scope>
    <source>
        <strain evidence="13">PLY429</strain>
    </source>
</reference>
<evidence type="ECO:0000256" key="9">
    <source>
        <dbReference type="ARBA" id="ARBA00023273"/>
    </source>
</evidence>
<comment type="similarity">
    <text evidence="10">Belongs to the CEP41 family.</text>
</comment>